<dbReference type="Pfam" id="PF06452">
    <property type="entry name" value="CBM9_1"/>
    <property type="match status" value="1"/>
</dbReference>
<dbReference type="PANTHER" id="PTHR35532:SF5">
    <property type="entry name" value="CARBOHYDRATE-BINDING DOMAIN-CONTAINING PROTEIN"/>
    <property type="match status" value="1"/>
</dbReference>
<reference evidence="3" key="1">
    <citation type="submission" date="2017-06" db="EMBL/GenBank/DDBJ databases">
        <authorList>
            <person name="Varghese N."/>
            <person name="Submissions S."/>
        </authorList>
    </citation>
    <scope>NUCLEOTIDE SEQUENCE [LARGE SCALE GENOMIC DNA]</scope>
    <source>
        <strain evidence="3">DSM 28041</strain>
    </source>
</reference>
<evidence type="ECO:0000313" key="2">
    <source>
        <dbReference type="EMBL" id="SNR95759.1"/>
    </source>
</evidence>
<protein>
    <submittedName>
        <fullName evidence="2">Carbohydrate family 9 binding domain-like</fullName>
    </submittedName>
</protein>
<dbReference type="CDD" id="cd09620">
    <property type="entry name" value="CBM9_like_3"/>
    <property type="match status" value="1"/>
</dbReference>
<gene>
    <name evidence="2" type="ORF">SAMN06269173_11333</name>
</gene>
<dbReference type="AlphaFoldDB" id="A0A239AJN2"/>
<organism evidence="2 3">
    <name type="scientific">Hymenobacter mucosus</name>
    <dbReference type="NCBI Taxonomy" id="1411120"/>
    <lineage>
        <taxon>Bacteria</taxon>
        <taxon>Pseudomonadati</taxon>
        <taxon>Bacteroidota</taxon>
        <taxon>Cytophagia</taxon>
        <taxon>Cytophagales</taxon>
        <taxon>Hymenobacteraceae</taxon>
        <taxon>Hymenobacter</taxon>
    </lineage>
</organism>
<accession>A0A239AJN2</accession>
<feature type="domain" description="Carbohydrate-binding" evidence="1">
    <location>
        <begin position="97"/>
        <end position="261"/>
    </location>
</feature>
<proteinExistence type="predicted"/>
<dbReference type="GO" id="GO:0016052">
    <property type="term" value="P:carbohydrate catabolic process"/>
    <property type="evidence" value="ECO:0007669"/>
    <property type="project" value="InterPro"/>
</dbReference>
<sequence>MQVSLRSSVRRPCVGWYGQCLEGKKLPRAATLPSPRPDRVGVVGPLAWGSKSWASLALLLLLTGPAQAQKAFQGLEELFTTPQGYVVQHTTQALTMDGNLQESAWQQAAWTTEFVDIEGNRKPRPTWSTKVKMLWNDSTLFVAATLQEPQVWATQTHHDDIIFKDNDFEVFIDPDNNTHQYFEIEVNALNKTFELFLPKPYRNRGDALVSWDAAGLRSGVQVQGTLNHSQDTDTGWTVEMAIPLQSLRMGYPWQQPKEGALWRINFSRVEWDTWPVDGRNDKLTDAKGTNLPEHNWVWSPQGVINMHYPERWGYLQFSRIPATTFQLPYGEKQKRYLWLVYYRQQRYHEKTGRYATTLNDLGIEPQPTIEARANQLQLMATAKQFTATISAAGTTAWSINDEGLLEAPGAK</sequence>
<dbReference type="SUPFAM" id="SSF49344">
    <property type="entry name" value="CBD9-like"/>
    <property type="match status" value="1"/>
</dbReference>
<evidence type="ECO:0000313" key="3">
    <source>
        <dbReference type="Proteomes" id="UP000198310"/>
    </source>
</evidence>
<dbReference type="PANTHER" id="PTHR35532">
    <property type="entry name" value="SIMILAR TO POLYHYDROXYALKANOATE DEPOLYMERASE"/>
    <property type="match status" value="1"/>
</dbReference>
<dbReference type="InterPro" id="IPR010502">
    <property type="entry name" value="Carb-bd_dom_fam9"/>
</dbReference>
<dbReference type="GO" id="GO:0030246">
    <property type="term" value="F:carbohydrate binding"/>
    <property type="evidence" value="ECO:0007669"/>
    <property type="project" value="InterPro"/>
</dbReference>
<dbReference type="RefSeq" id="WP_089334054.1">
    <property type="nucleotide sequence ID" value="NZ_FZNS01000013.1"/>
</dbReference>
<evidence type="ECO:0000259" key="1">
    <source>
        <dbReference type="Pfam" id="PF06452"/>
    </source>
</evidence>
<keyword evidence="3" id="KW-1185">Reference proteome</keyword>
<dbReference type="Gene3D" id="2.60.40.1190">
    <property type="match status" value="1"/>
</dbReference>
<dbReference type="EMBL" id="FZNS01000013">
    <property type="protein sequence ID" value="SNR95759.1"/>
    <property type="molecule type" value="Genomic_DNA"/>
</dbReference>
<dbReference type="GO" id="GO:0004553">
    <property type="term" value="F:hydrolase activity, hydrolyzing O-glycosyl compounds"/>
    <property type="evidence" value="ECO:0007669"/>
    <property type="project" value="InterPro"/>
</dbReference>
<name>A0A239AJN2_9BACT</name>
<dbReference type="Proteomes" id="UP000198310">
    <property type="component" value="Unassembled WGS sequence"/>
</dbReference>